<name>A0A426XZS7_ENSVE</name>
<dbReference type="EMBL" id="AMZH03016123">
    <property type="protein sequence ID" value="RRT44972.1"/>
    <property type="molecule type" value="Genomic_DNA"/>
</dbReference>
<dbReference type="Proteomes" id="UP000287651">
    <property type="component" value="Unassembled WGS sequence"/>
</dbReference>
<evidence type="ECO:0000313" key="2">
    <source>
        <dbReference type="Proteomes" id="UP000287651"/>
    </source>
</evidence>
<accession>A0A426XZS7</accession>
<evidence type="ECO:0000313" key="1">
    <source>
        <dbReference type="EMBL" id="RRT44972.1"/>
    </source>
</evidence>
<sequence>MRLLMPSCHQRFINDVTIGSLEHLGMVAGGLSTCDHKNLGGCKPIMNDCMTNKGWAFGTPRISVAKQATKWERGLSSFWLRPRSMAVDNLGRVLAKKLSLNYLTS</sequence>
<reference evidence="1 2" key="1">
    <citation type="journal article" date="2014" name="Agronomy (Basel)">
        <title>A Draft Genome Sequence for Ensete ventricosum, the Drought-Tolerant Tree Against Hunger.</title>
        <authorList>
            <person name="Harrison J."/>
            <person name="Moore K.A."/>
            <person name="Paszkiewicz K."/>
            <person name="Jones T."/>
            <person name="Grant M."/>
            <person name="Ambacheew D."/>
            <person name="Muzemil S."/>
            <person name="Studholme D.J."/>
        </authorList>
    </citation>
    <scope>NUCLEOTIDE SEQUENCE [LARGE SCALE GENOMIC DNA]</scope>
</reference>
<dbReference type="AlphaFoldDB" id="A0A426XZS7"/>
<proteinExistence type="predicted"/>
<protein>
    <submittedName>
        <fullName evidence="1">Uncharacterized protein</fullName>
    </submittedName>
</protein>
<organism evidence="1 2">
    <name type="scientific">Ensete ventricosum</name>
    <name type="common">Abyssinian banana</name>
    <name type="synonym">Musa ensete</name>
    <dbReference type="NCBI Taxonomy" id="4639"/>
    <lineage>
        <taxon>Eukaryota</taxon>
        <taxon>Viridiplantae</taxon>
        <taxon>Streptophyta</taxon>
        <taxon>Embryophyta</taxon>
        <taxon>Tracheophyta</taxon>
        <taxon>Spermatophyta</taxon>
        <taxon>Magnoliopsida</taxon>
        <taxon>Liliopsida</taxon>
        <taxon>Zingiberales</taxon>
        <taxon>Musaceae</taxon>
        <taxon>Ensete</taxon>
    </lineage>
</organism>
<comment type="caution">
    <text evidence="1">The sequence shown here is derived from an EMBL/GenBank/DDBJ whole genome shotgun (WGS) entry which is preliminary data.</text>
</comment>
<gene>
    <name evidence="1" type="ORF">B296_00051559</name>
</gene>